<dbReference type="PANTHER" id="PTHR22674">
    <property type="entry name" value="NTPASE, KAP FAMILY P-LOOP DOMAIN-CONTAINING 1"/>
    <property type="match status" value="1"/>
</dbReference>
<feature type="region of interest" description="Disordered" evidence="1">
    <location>
        <begin position="1"/>
        <end position="39"/>
    </location>
</feature>
<organism evidence="4 5">
    <name type="scientific">Paraglaciecola algarum</name>
    <dbReference type="NCBI Taxonomy" id="3050085"/>
    <lineage>
        <taxon>Bacteria</taxon>
        <taxon>Pseudomonadati</taxon>
        <taxon>Pseudomonadota</taxon>
        <taxon>Gammaproteobacteria</taxon>
        <taxon>Alteromonadales</taxon>
        <taxon>Alteromonadaceae</taxon>
        <taxon>Paraglaciecola</taxon>
    </lineage>
</organism>
<evidence type="ECO:0000256" key="1">
    <source>
        <dbReference type="SAM" id="MobiDB-lite"/>
    </source>
</evidence>
<evidence type="ECO:0000313" key="4">
    <source>
        <dbReference type="EMBL" id="MCF2948725.1"/>
    </source>
</evidence>
<dbReference type="EMBL" id="JAKGAS010000005">
    <property type="protein sequence ID" value="MCF2948725.1"/>
    <property type="molecule type" value="Genomic_DNA"/>
</dbReference>
<keyword evidence="5" id="KW-1185">Reference proteome</keyword>
<dbReference type="InterPro" id="IPR027417">
    <property type="entry name" value="P-loop_NTPase"/>
</dbReference>
<dbReference type="SUPFAM" id="SSF52540">
    <property type="entry name" value="P-loop containing nucleoside triphosphate hydrolases"/>
    <property type="match status" value="1"/>
</dbReference>
<feature type="compositionally biased region" description="Basic and acidic residues" evidence="1">
    <location>
        <begin position="13"/>
        <end position="22"/>
    </location>
</feature>
<keyword evidence="2" id="KW-0472">Membrane</keyword>
<reference evidence="4 5" key="1">
    <citation type="submission" date="2022-01" db="EMBL/GenBank/DDBJ databases">
        <title>Paraglaciecola sp. G1-23.</title>
        <authorList>
            <person name="Jin M.S."/>
            <person name="Han D.M."/>
            <person name="Kim H.M."/>
            <person name="Jeon C.O."/>
        </authorList>
    </citation>
    <scope>NUCLEOTIDE SEQUENCE [LARGE SCALE GENOMIC DNA]</scope>
    <source>
        <strain evidence="4 5">G1-23</strain>
    </source>
</reference>
<dbReference type="InterPro" id="IPR052754">
    <property type="entry name" value="NTPase_KAP_P-loop"/>
</dbReference>
<accession>A0ABS9D740</accession>
<evidence type="ECO:0000313" key="5">
    <source>
        <dbReference type="Proteomes" id="UP001521137"/>
    </source>
</evidence>
<feature type="transmembrane region" description="Helical" evidence="2">
    <location>
        <begin position="366"/>
        <end position="384"/>
    </location>
</feature>
<keyword evidence="2" id="KW-0812">Transmembrane</keyword>
<dbReference type="Pfam" id="PF07693">
    <property type="entry name" value="KAP_NTPase"/>
    <property type="match status" value="1"/>
</dbReference>
<feature type="region of interest" description="Disordered" evidence="1">
    <location>
        <begin position="775"/>
        <end position="797"/>
    </location>
</feature>
<feature type="transmembrane region" description="Helical" evidence="2">
    <location>
        <begin position="49"/>
        <end position="66"/>
    </location>
</feature>
<comment type="caution">
    <text evidence="4">The sequence shown here is derived from an EMBL/GenBank/DDBJ whole genome shotgun (WGS) entry which is preliminary data.</text>
</comment>
<feature type="transmembrane region" description="Helical" evidence="2">
    <location>
        <begin position="820"/>
        <end position="838"/>
    </location>
</feature>
<feature type="domain" description="KAP NTPase" evidence="3">
    <location>
        <begin position="426"/>
        <end position="887"/>
    </location>
</feature>
<dbReference type="RefSeq" id="WP_235312705.1">
    <property type="nucleotide sequence ID" value="NZ_JAKGAS010000005.1"/>
</dbReference>
<proteinExistence type="predicted"/>
<feature type="transmembrane region" description="Helical" evidence="2">
    <location>
        <begin position="565"/>
        <end position="583"/>
    </location>
</feature>
<dbReference type="PANTHER" id="PTHR22674:SF6">
    <property type="entry name" value="NTPASE KAP FAMILY P-LOOP DOMAIN-CONTAINING PROTEIN 1"/>
    <property type="match status" value="1"/>
</dbReference>
<keyword evidence="2" id="KW-1133">Transmembrane helix</keyword>
<feature type="transmembrane region" description="Helical" evidence="2">
    <location>
        <begin position="526"/>
        <end position="545"/>
    </location>
</feature>
<name>A0ABS9D740_9ALTE</name>
<sequence length="969" mass="108283">MKVKDMAQAPRQKSRDFDKQSLDTKGPTEPSSDNSKPVKIKSEFPRKKFALSILIMILGIALAYFANSIMAPNPTPFNGKFDLFSLKSWLQPIEKNGIYRVTILNTSSPIKEYAVIGELLALKFASGQGKSISPTGVLSDLSANNSEQLSTQQNIDLANDTNELSENSKTQIDQLFVSIPKDSRITKVTLSGYVGLPSIPQQKQPSKNVQYQQQIQQKSYSPAPTELAEETHEDANSISSRFVRIVRDHIVNRASAYNVVENAYGLSRHYSNGWQAGAGQSSGVVIEIEYQVNGVTWLAFSPANINILSSWQIVNGNIFNYTDNNNNLKTIAALASAFISADPNALTLNQQGDMLLPTTSLPSPELYPSAFSLLILFTFGFLSIRTLRVTHTEHDLNVVSEQQIIDNFISDAPANDRAQDKLGFVEISKALSSFLRNTGTKAPLTLAISGVWGSGKSSLMNFLKQNLESYRIRPVWINAWHHQNEEQFLAGLLNAVQSKAIPHFWTAAGLLYRWNLFKMRWSESPFMYLVASLFFFGSISYWLTLQEFDISMLSSPKDKENWQNFTAIITTLLGGVPLLLASMNNLSRMVTSNNPIRLLFGSPGRNLDLRSNVGLREKFAKEFNLLCKALGDSTLTIFIDDLDRCKESRIMDVMETLNYLVCSGNCYIVLGMEREPVEKAIISYYRGTHEDLTNQDLTLKATRYLEKIINIEIPVPAATPAQVGSLITSKEEAAFTQTKKWNWLSPILFFVALSSSIILGSYFAGVISINSTDVQQTSSPTDANESTTNNTELSAQTNSIPKTKPLQVLSSFEKPTTQDQTIYIVIPILTISLIALVIRLERFRQRKQIVEQDSAPFVKAIAVWAQALGTSNHTPRSIKRYVNRARYLAMRNIASNAGIKEENLVTLAALLEFADQNNVDDIDQLKSYLPDFKEEDFDKEIKALLDKLADITTERKAKFLHWINGIRVN</sequence>
<dbReference type="InterPro" id="IPR011646">
    <property type="entry name" value="KAP_P-loop"/>
</dbReference>
<gene>
    <name evidence="4" type="ORF">L0668_11450</name>
</gene>
<evidence type="ECO:0000256" key="2">
    <source>
        <dbReference type="SAM" id="Phobius"/>
    </source>
</evidence>
<dbReference type="Proteomes" id="UP001521137">
    <property type="component" value="Unassembled WGS sequence"/>
</dbReference>
<protein>
    <submittedName>
        <fullName evidence="4">KAP family NTPase</fullName>
    </submittedName>
</protein>
<dbReference type="Gene3D" id="3.40.50.300">
    <property type="entry name" value="P-loop containing nucleotide triphosphate hydrolases"/>
    <property type="match status" value="1"/>
</dbReference>
<evidence type="ECO:0000259" key="3">
    <source>
        <dbReference type="Pfam" id="PF07693"/>
    </source>
</evidence>
<feature type="transmembrane region" description="Helical" evidence="2">
    <location>
        <begin position="747"/>
        <end position="769"/>
    </location>
</feature>